<reference evidence="1" key="1">
    <citation type="submission" date="2021-01" db="EMBL/GenBank/DDBJ databases">
        <authorList>
            <person name="Corre E."/>
            <person name="Pelletier E."/>
            <person name="Niang G."/>
            <person name="Scheremetjew M."/>
            <person name="Finn R."/>
            <person name="Kale V."/>
            <person name="Holt S."/>
            <person name="Cochrane G."/>
            <person name="Meng A."/>
            <person name="Brown T."/>
            <person name="Cohen L."/>
        </authorList>
    </citation>
    <scope>NUCLEOTIDE SEQUENCE</scope>
    <source>
        <strain evidence="1">CCMP219</strain>
    </source>
</reference>
<sequence>MPPPRLSSRPSDVLHTVVTRGIMGVLALGALTVVVDPGSVKSYDNEVEYARHNKQALRGREQHRCNDRVEDFVQAIAGEEGSIFRDFMPTARLLGRCLMSEPGREPADPYLLIGPWSPCYVDPAKRAQQQAATAAGGTSA</sequence>
<dbReference type="PANTHER" id="PTHR36706">
    <property type="entry name" value="UNNAMED PRODUCT"/>
    <property type="match status" value="1"/>
</dbReference>
<name>A0A7R9V2D1_9CHLO</name>
<protein>
    <submittedName>
        <fullName evidence="1">Uncharacterized protein</fullName>
    </submittedName>
</protein>
<proteinExistence type="predicted"/>
<dbReference type="EMBL" id="HBEC01005120">
    <property type="protein sequence ID" value="CAD8282286.1"/>
    <property type="molecule type" value="Transcribed_RNA"/>
</dbReference>
<accession>A0A7R9V2D1</accession>
<organism evidence="1">
    <name type="scientific">Chlamydomonas euryale</name>
    <dbReference type="NCBI Taxonomy" id="1486919"/>
    <lineage>
        <taxon>Eukaryota</taxon>
        <taxon>Viridiplantae</taxon>
        <taxon>Chlorophyta</taxon>
        <taxon>core chlorophytes</taxon>
        <taxon>Chlorophyceae</taxon>
        <taxon>CS clade</taxon>
        <taxon>Chlamydomonadales</taxon>
        <taxon>Chlamydomonadaceae</taxon>
        <taxon>Chlamydomonas</taxon>
    </lineage>
</organism>
<dbReference type="AlphaFoldDB" id="A0A7R9V2D1"/>
<evidence type="ECO:0000313" key="1">
    <source>
        <dbReference type="EMBL" id="CAD8282286.1"/>
    </source>
</evidence>
<gene>
    <name evidence="1" type="ORF">CEUR00632_LOCUS2321</name>
</gene>